<organism evidence="4 5">
    <name type="scientific">Corynebacterium uterequi</name>
    <dbReference type="NCBI Taxonomy" id="1072256"/>
    <lineage>
        <taxon>Bacteria</taxon>
        <taxon>Bacillati</taxon>
        <taxon>Actinomycetota</taxon>
        <taxon>Actinomycetes</taxon>
        <taxon>Mycobacteriales</taxon>
        <taxon>Corynebacteriaceae</taxon>
        <taxon>Corynebacterium</taxon>
    </lineage>
</organism>
<feature type="transmembrane region" description="Helical" evidence="2">
    <location>
        <begin position="145"/>
        <end position="173"/>
    </location>
</feature>
<dbReference type="EMBL" id="CP011546">
    <property type="protein sequence ID" value="AKK12028.1"/>
    <property type="molecule type" value="Genomic_DNA"/>
</dbReference>
<reference evidence="4 5" key="1">
    <citation type="journal article" date="2015" name="Genome Announc.">
        <title>Virulence Factor Genes Detected in the Complete Genome Sequence of Corynebacterium uterequi DSM 45634, Isolated from the Uterus of a Maiden Mare.</title>
        <authorList>
            <person name="Ruckert C."/>
            <person name="Kriete M."/>
            <person name="Jaenicke S."/>
            <person name="Winkler A."/>
            <person name="Tauch A."/>
        </authorList>
    </citation>
    <scope>NUCLEOTIDE SEQUENCE [LARGE SCALE GENOMIC DNA]</scope>
    <source>
        <strain evidence="4 5">DSM 45634</strain>
    </source>
</reference>
<feature type="transmembrane region" description="Helical" evidence="2">
    <location>
        <begin position="255"/>
        <end position="278"/>
    </location>
</feature>
<dbReference type="OrthoDB" id="5242711at2"/>
<keyword evidence="2" id="KW-0812">Transmembrane</keyword>
<keyword evidence="5" id="KW-1185">Reference proteome</keyword>
<feature type="transmembrane region" description="Helical" evidence="2">
    <location>
        <begin position="290"/>
        <end position="312"/>
    </location>
</feature>
<feature type="region of interest" description="Disordered" evidence="1">
    <location>
        <begin position="1030"/>
        <end position="1057"/>
    </location>
</feature>
<feature type="transmembrane region" description="Helical" evidence="2">
    <location>
        <begin position="185"/>
        <end position="205"/>
    </location>
</feature>
<dbReference type="KEGG" id="cut:CUTER_10320"/>
<sequence length="1057" mass="111061">MLAQPWSQVAADTKLDLVLNPAGFLAQALNAYAYDMPLGQLQNQAYGYLFPQGTFFLLTSPLPDWWAQRLWWTIVTGVGFSGLFHLARRAEVPGVMAPWLAAMLFALSPRTLTTLTAISSETWPVMLSPWVVAAVLSARLDRRALAAAVLPVAAMGAVNATATLLACLPAGVVLAWRMLAAPRRVAGFAAAWLAGCALVSLWWIGPLLVLGRYSPPFTDFIESAAVTTRWLNLAEIIRGATSWAPFVDTERTAGALLAVHPIFILATMALAAVGLAGLTLPGVAHRDAWVLMLLTGVVLLGAAQGPVAAPWLGLLDGPLAAFRNLHKADPLVRIPLMIGVGHLASRLRLPRTRDELTRPTARMCGAALVGLCALAVTAPATSARLLPTGTWDQVPDYWYEATDYLNEVAADTRTLVVPEASFARLHWGWTRDEPAQPLLDVPWAVRDAVPLVDPEAIRGLDGAMAALRAQPERADVALRSLGIGALLVREDIDRDATNVGEPLDVAALPGTHRSFGPEDELTVVLFDASAPDTVTTRPVRVAGGGESVALLDALTGYAPRELIDADADVVTDTPLAVSRNYGTVAGGVSAPLAEGEGADVRNRVRDYPSAGARVAVAERGGELSASSSAADATSFGGADPARSVTAAVDGSQDTAWWPTPGRGEGEWLELRAAVPSQARLSLLGTDPVEVIVSTGPLGEDTPGTRVRLNPDKPVEVIVPGPATGVLRVTLTNDGAVGIREFDVAGVDVQRVVTVPDTSPDASMFFFQRLMVDTKVLIRDFTAPREMTVRVSLGGAESLKLDGESFTDGEELTLSPGRHRLSTDATWVVLTAPEYAGVAARPLGGGTSLALPGVSFNAGLRGYVDGTEVPPVRLGPGMQAFALPAGVSGPVTLAFAGERAYSISLIAGLSSLLLSVGVCLWWTTVHRNRRRTPIPREHPVLRAAAATVALGVVAGVPGIAAVAAAWAVGRFTLYRPAPLIGAVVAIAGAWLARSPWPTASYAGDDAALAWLMAAAVAVAALSMPTASALSSRRVGSRRSTSHRARRRTTRAPGFSTSS</sequence>
<dbReference type="PATRIC" id="fig|1072256.5.peg.2030"/>
<dbReference type="EC" id="2.4.2.-" evidence="4"/>
<protein>
    <submittedName>
        <fullName evidence="4">Putative DUF3367 family protein</fullName>
        <ecNumber evidence="4">2.4.2.-</ecNumber>
    </submittedName>
</protein>
<feature type="compositionally biased region" description="Low complexity" evidence="1">
    <location>
        <begin position="620"/>
        <end position="638"/>
    </location>
</feature>
<feature type="transmembrane region" description="Helical" evidence="2">
    <location>
        <begin position="942"/>
        <end position="965"/>
    </location>
</feature>
<dbReference type="InterPro" id="IPR021798">
    <property type="entry name" value="AftD_N"/>
</dbReference>
<reference evidence="5" key="2">
    <citation type="submission" date="2015-05" db="EMBL/GenBank/DDBJ databases">
        <title>Complete genome sequence of Corynebacterium uterequi DSM 45634, isolated from the uterus of a maiden mare.</title>
        <authorList>
            <person name="Ruckert C."/>
            <person name="Albersmeier A."/>
            <person name="Winkler A."/>
            <person name="Tauch A."/>
        </authorList>
    </citation>
    <scope>NUCLEOTIDE SEQUENCE [LARGE SCALE GENOMIC DNA]</scope>
    <source>
        <strain evidence="5">DSM 45634</strain>
    </source>
</reference>
<keyword evidence="4" id="KW-0328">Glycosyltransferase</keyword>
<feature type="domain" description="Alpha-(1-&gt;3)-arabinofuranosyltransferase N-terminal GT-C" evidence="3">
    <location>
        <begin position="1"/>
        <end position="603"/>
    </location>
</feature>
<feature type="compositionally biased region" description="Basic residues" evidence="1">
    <location>
        <begin position="1033"/>
        <end position="1048"/>
    </location>
</feature>
<feature type="region of interest" description="Disordered" evidence="1">
    <location>
        <begin position="620"/>
        <end position="642"/>
    </location>
</feature>
<accession>A0A0G3HJ95</accession>
<keyword evidence="2" id="KW-1133">Transmembrane helix</keyword>
<keyword evidence="4" id="KW-0808">Transferase</keyword>
<dbReference type="Pfam" id="PF11847">
    <property type="entry name" value="GT-C_AftD"/>
    <property type="match status" value="1"/>
</dbReference>
<keyword evidence="2" id="KW-0472">Membrane</keyword>
<proteinExistence type="predicted"/>
<name>A0A0G3HJ95_9CORY</name>
<evidence type="ECO:0000313" key="4">
    <source>
        <dbReference type="EMBL" id="AKK12028.1"/>
    </source>
</evidence>
<feature type="transmembrane region" description="Helical" evidence="2">
    <location>
        <begin position="876"/>
        <end position="895"/>
    </location>
</feature>
<evidence type="ECO:0000256" key="2">
    <source>
        <dbReference type="SAM" id="Phobius"/>
    </source>
</evidence>
<feature type="transmembrane region" description="Helical" evidence="2">
    <location>
        <begin position="70"/>
        <end position="87"/>
    </location>
</feature>
<dbReference type="STRING" id="1072256.CUTER_10320"/>
<feature type="transmembrane region" description="Helical" evidence="2">
    <location>
        <begin position="902"/>
        <end position="922"/>
    </location>
</feature>
<feature type="transmembrane region" description="Helical" evidence="2">
    <location>
        <begin position="99"/>
        <end position="118"/>
    </location>
</feature>
<dbReference type="GO" id="GO:0016757">
    <property type="term" value="F:glycosyltransferase activity"/>
    <property type="evidence" value="ECO:0007669"/>
    <property type="project" value="UniProtKB-KW"/>
</dbReference>
<evidence type="ECO:0000259" key="3">
    <source>
        <dbReference type="Pfam" id="PF11847"/>
    </source>
</evidence>
<dbReference type="Proteomes" id="UP000035548">
    <property type="component" value="Chromosome"/>
</dbReference>
<feature type="transmembrane region" description="Helical" evidence="2">
    <location>
        <begin position="1006"/>
        <end position="1028"/>
    </location>
</feature>
<gene>
    <name evidence="4" type="ORF">CUTER_10320</name>
</gene>
<evidence type="ECO:0000256" key="1">
    <source>
        <dbReference type="SAM" id="MobiDB-lite"/>
    </source>
</evidence>
<dbReference type="AlphaFoldDB" id="A0A0G3HJ95"/>
<evidence type="ECO:0000313" key="5">
    <source>
        <dbReference type="Proteomes" id="UP000035548"/>
    </source>
</evidence>
<feature type="transmembrane region" description="Helical" evidence="2">
    <location>
        <begin position="972"/>
        <end position="991"/>
    </location>
</feature>